<evidence type="ECO:0000256" key="2">
    <source>
        <dbReference type="SAM" id="MobiDB-lite"/>
    </source>
</evidence>
<dbReference type="GO" id="GO:0008270">
    <property type="term" value="F:zinc ion binding"/>
    <property type="evidence" value="ECO:0007669"/>
    <property type="project" value="InterPro"/>
</dbReference>
<protein>
    <recommendedName>
        <fullName evidence="3">TRIP4/RQT4 C2HC5-type zinc finger domain-containing protein</fullName>
    </recommendedName>
</protein>
<proteinExistence type="predicted"/>
<keyword evidence="5" id="KW-1185">Reference proteome</keyword>
<evidence type="ECO:0000313" key="5">
    <source>
        <dbReference type="Proteomes" id="UP000030693"/>
    </source>
</evidence>
<feature type="compositionally biased region" description="Low complexity" evidence="2">
    <location>
        <begin position="88"/>
        <end position="106"/>
    </location>
</feature>
<dbReference type="PANTHER" id="PTHR12963:SF4">
    <property type="entry name" value="ACTIVATING SIGNAL COINTEGRATOR 1"/>
    <property type="match status" value="1"/>
</dbReference>
<keyword evidence="1" id="KW-0175">Coiled coil</keyword>
<dbReference type="GO" id="GO:0045893">
    <property type="term" value="P:positive regulation of DNA-templated transcription"/>
    <property type="evidence" value="ECO:0007669"/>
    <property type="project" value="TreeGrafter"/>
</dbReference>
<dbReference type="OMA" id="ICENPSE"/>
<dbReference type="eggNOG" id="KOG2845">
    <property type="taxonomic scope" value="Eukaryota"/>
</dbReference>
<feature type="region of interest" description="Disordered" evidence="2">
    <location>
        <begin position="198"/>
        <end position="217"/>
    </location>
</feature>
<dbReference type="GO" id="GO:0180022">
    <property type="term" value="C:RQC-trigger complex"/>
    <property type="evidence" value="ECO:0007669"/>
    <property type="project" value="InterPro"/>
</dbReference>
<evidence type="ECO:0000259" key="3">
    <source>
        <dbReference type="Pfam" id="PF06221"/>
    </source>
</evidence>
<dbReference type="RefSeq" id="XP_009497722.1">
    <property type="nucleotide sequence ID" value="XM_009499447.1"/>
</dbReference>
<dbReference type="OrthoDB" id="338816at2759"/>
<feature type="compositionally biased region" description="Low complexity" evidence="2">
    <location>
        <begin position="155"/>
        <end position="186"/>
    </location>
</feature>
<feature type="region of interest" description="Disordered" evidence="2">
    <location>
        <begin position="88"/>
        <end position="122"/>
    </location>
</feature>
<feature type="region of interest" description="Disordered" evidence="2">
    <location>
        <begin position="141"/>
        <end position="188"/>
    </location>
</feature>
<dbReference type="EMBL" id="KB932212">
    <property type="protein sequence ID" value="KCV67902.1"/>
    <property type="molecule type" value="Genomic_DNA"/>
</dbReference>
<dbReference type="InterPro" id="IPR015947">
    <property type="entry name" value="PUA-like_sf"/>
</dbReference>
<sequence>MSGALKPDTLPKDFVVWAHSTLCEFLPGVFDEASVRDIICDPSFSFTDILGDSREVRSFASELKRRLGELTAPPPTRPNAAFVPPAMPAAQAAPAARARAPAAPRASTSQAFPPPSAGPAVDQQAYTPVVPQMINSKVSVIIPASSQRSRRTKKAAAQEPASSQPASPALASAPASAPGSSSSAGLLFPMSTSLMHPKVEQPAPAEPEQPATPEPAPVLTPAQREAAAHLEAQQTMKEVQRRRANLQRRAQRIELMDFLAASADVETPVVNGICGCMATEHPVLCNCLSCGRILCVREAPAADDAGDAKCPACEEPLSDNQSLIGRLAMLSTQRKLLRSTKAPGKGRRDKGGKAAAAANAAAAATKPSSDSHDEVQRALEGAILVRDAQVERGKKNAKRSVIRDLDTDYFAADSAATMSYLSDTQKERLREAQDRLLAVLEKNRSSFASYSSGHIGKNEGNARTMLLDLDLETMSVNITDGHDAEVEKAKQQYEEEYASILMSNREDIARLDEIAAQNLQRARDDLIKSMQSKNSAEFPDLMDKPARQKPIVGRSKLSVFQDDEEDNALARAADAAFAEAEADTGSGLDTEADPPAALDCRLPKTFSAQDFGKCIAFPQPWASLIARGVVPFAYSDQRPTYRGPVWIASNSNTEPKDRLKAITTAVIDHYTANTEPIDRPHHSNDFIFYTGNHIYGRVEIVDIITREEFAARYPHLLEVPYATQSNMSGPYVFLFRNPESLYKPVPVDPSFSIWDLPMPAITMLKEMIERSKVGVSFSAMLGQFQ</sequence>
<accession>A0A058Z309</accession>
<organism evidence="4">
    <name type="scientific">Fonticula alba</name>
    <name type="common">Slime mold</name>
    <dbReference type="NCBI Taxonomy" id="691883"/>
    <lineage>
        <taxon>Eukaryota</taxon>
        <taxon>Rotosphaerida</taxon>
        <taxon>Fonticulaceae</taxon>
        <taxon>Fonticula</taxon>
    </lineage>
</organism>
<name>A0A058Z309_FONAL</name>
<dbReference type="PANTHER" id="PTHR12963">
    <property type="entry name" value="THYROID RECEPTOR INTERACTING PROTEIN RELATED"/>
    <property type="match status" value="1"/>
</dbReference>
<evidence type="ECO:0000313" key="4">
    <source>
        <dbReference type="EMBL" id="KCV67902.1"/>
    </source>
</evidence>
<dbReference type="GO" id="GO:0072344">
    <property type="term" value="P:rescue of stalled ribosome"/>
    <property type="evidence" value="ECO:0007669"/>
    <property type="project" value="InterPro"/>
</dbReference>
<dbReference type="AlphaFoldDB" id="A0A058Z309"/>
<dbReference type="GeneID" id="20530356"/>
<dbReference type="InterPro" id="IPR039128">
    <property type="entry name" value="TRIP4-like"/>
</dbReference>
<reference evidence="4" key="1">
    <citation type="submission" date="2013-04" db="EMBL/GenBank/DDBJ databases">
        <title>The Genome Sequence of Fonticula alba ATCC 38817.</title>
        <authorList>
            <consortium name="The Broad Institute Genomics Platform"/>
            <person name="Russ C."/>
            <person name="Cuomo C."/>
            <person name="Burger G."/>
            <person name="Gray M.W."/>
            <person name="Holland P.W.H."/>
            <person name="King N."/>
            <person name="Lang F.B.F."/>
            <person name="Roger A.J."/>
            <person name="Ruiz-Trillo I."/>
            <person name="Brown M."/>
            <person name="Walker B."/>
            <person name="Young S."/>
            <person name="Zeng Q."/>
            <person name="Gargeya S."/>
            <person name="Fitzgerald M."/>
            <person name="Haas B."/>
            <person name="Abouelleil A."/>
            <person name="Allen A.W."/>
            <person name="Alvarado L."/>
            <person name="Arachchi H.M."/>
            <person name="Berlin A.M."/>
            <person name="Chapman S.B."/>
            <person name="Gainer-Dewar J."/>
            <person name="Goldberg J."/>
            <person name="Griggs A."/>
            <person name="Gujja S."/>
            <person name="Hansen M."/>
            <person name="Howarth C."/>
            <person name="Imamovic A."/>
            <person name="Ireland A."/>
            <person name="Larimer J."/>
            <person name="McCowan C."/>
            <person name="Murphy C."/>
            <person name="Pearson M."/>
            <person name="Poon T.W."/>
            <person name="Priest M."/>
            <person name="Roberts A."/>
            <person name="Saif S."/>
            <person name="Shea T."/>
            <person name="Sisk P."/>
            <person name="Sykes S."/>
            <person name="Wortman J."/>
            <person name="Nusbaum C."/>
            <person name="Birren B."/>
        </authorList>
    </citation>
    <scope>NUCLEOTIDE SEQUENCE [LARGE SCALE GENOMIC DNA]</scope>
    <source>
        <strain evidence="4">ATCC 38817</strain>
    </source>
</reference>
<feature type="coiled-coil region" evidence="1">
    <location>
        <begin position="229"/>
        <end position="256"/>
    </location>
</feature>
<gene>
    <name evidence="4" type="ORF">H696_05631</name>
</gene>
<dbReference type="GO" id="GO:0005634">
    <property type="term" value="C:nucleus"/>
    <property type="evidence" value="ECO:0007669"/>
    <property type="project" value="InterPro"/>
</dbReference>
<dbReference type="InterPro" id="IPR009349">
    <property type="entry name" value="TRIP4/RQT4_C2HC5_Znf"/>
</dbReference>
<evidence type="ECO:0000256" key="1">
    <source>
        <dbReference type="SAM" id="Coils"/>
    </source>
</evidence>
<dbReference type="STRING" id="691883.A0A058Z309"/>
<dbReference type="SUPFAM" id="SSF88697">
    <property type="entry name" value="PUA domain-like"/>
    <property type="match status" value="1"/>
</dbReference>
<feature type="domain" description="TRIP4/RQT4 C2HC5-type zinc finger" evidence="3">
    <location>
        <begin position="273"/>
        <end position="320"/>
    </location>
</feature>
<feature type="compositionally biased region" description="Pro residues" evidence="2">
    <location>
        <begin position="204"/>
        <end position="217"/>
    </location>
</feature>
<dbReference type="Pfam" id="PF06221">
    <property type="entry name" value="zf-C2HC5"/>
    <property type="match status" value="1"/>
</dbReference>
<dbReference type="Proteomes" id="UP000030693">
    <property type="component" value="Unassembled WGS sequence"/>
</dbReference>